<sequence>MNQEASSKFYEHVLGLTPVLDVPGMTEFQLSNNCKLGLMPYAGINKLLGMDCTSSSEACLNPSSELYLVVDNPHDYHKRSLNFGGVELSPVQERDWGHIVGYSKDIDGHIIAFAKPC</sequence>
<gene>
    <name evidence="1" type="ORF">F0254_25955</name>
</gene>
<accession>A0A7Y4B7P2</accession>
<proteinExistence type="predicted"/>
<dbReference type="EMBL" id="VTYF01000045">
    <property type="protein sequence ID" value="NOI12227.1"/>
    <property type="molecule type" value="Genomic_DNA"/>
</dbReference>
<evidence type="ECO:0000313" key="2">
    <source>
        <dbReference type="Proteomes" id="UP000532247"/>
    </source>
</evidence>
<dbReference type="InterPro" id="IPR029068">
    <property type="entry name" value="Glyas_Bleomycin-R_OHBP_Dase"/>
</dbReference>
<dbReference type="Gene3D" id="3.30.720.120">
    <property type="match status" value="1"/>
</dbReference>
<organism evidence="1 2">
    <name type="scientific">Vibrio alginolyticus</name>
    <dbReference type="NCBI Taxonomy" id="663"/>
    <lineage>
        <taxon>Bacteria</taxon>
        <taxon>Pseudomonadati</taxon>
        <taxon>Pseudomonadota</taxon>
        <taxon>Gammaproteobacteria</taxon>
        <taxon>Vibrionales</taxon>
        <taxon>Vibrionaceae</taxon>
        <taxon>Vibrio</taxon>
    </lineage>
</organism>
<name>A0A7Y4B7P2_VIBAL</name>
<dbReference type="Gene3D" id="3.30.720.110">
    <property type="match status" value="1"/>
</dbReference>
<protein>
    <submittedName>
        <fullName evidence="1">Glyoxalase</fullName>
    </submittedName>
</protein>
<dbReference type="SUPFAM" id="SSF54593">
    <property type="entry name" value="Glyoxalase/Bleomycin resistance protein/Dihydroxybiphenyl dioxygenase"/>
    <property type="match status" value="1"/>
</dbReference>
<dbReference type="Proteomes" id="UP000532247">
    <property type="component" value="Unassembled WGS sequence"/>
</dbReference>
<reference evidence="1 2" key="1">
    <citation type="submission" date="2019-09" db="EMBL/GenBank/DDBJ databases">
        <title>Draft genome sequencing and comparative genomics of hatchery-associated Vibrios.</title>
        <authorList>
            <person name="Kehlet-Delgado H."/>
            <person name="Mueller R.S."/>
        </authorList>
    </citation>
    <scope>NUCLEOTIDE SEQUENCE [LARGE SCALE GENOMIC DNA]</scope>
    <source>
        <strain evidence="1 2">081416A</strain>
    </source>
</reference>
<evidence type="ECO:0000313" key="1">
    <source>
        <dbReference type="EMBL" id="NOI12227.1"/>
    </source>
</evidence>
<dbReference type="AlphaFoldDB" id="A0A7Y4B7P2"/>
<comment type="caution">
    <text evidence="1">The sequence shown here is derived from an EMBL/GenBank/DDBJ whole genome shotgun (WGS) entry which is preliminary data.</text>
</comment>